<reference evidence="2 3" key="1">
    <citation type="submission" date="2019-05" db="EMBL/GenBank/DDBJ databases">
        <title>Another draft genome of Portunus trituberculatus and its Hox gene families provides insights of decapod evolution.</title>
        <authorList>
            <person name="Jeong J.-H."/>
            <person name="Song I."/>
            <person name="Kim S."/>
            <person name="Choi T."/>
            <person name="Kim D."/>
            <person name="Ryu S."/>
            <person name="Kim W."/>
        </authorList>
    </citation>
    <scope>NUCLEOTIDE SEQUENCE [LARGE SCALE GENOMIC DNA]</scope>
    <source>
        <tissue evidence="2">Muscle</tissue>
    </source>
</reference>
<dbReference type="AlphaFoldDB" id="A0A5B7FRQ8"/>
<dbReference type="EMBL" id="VSRR010009520">
    <property type="protein sequence ID" value="MPC50460.1"/>
    <property type="molecule type" value="Genomic_DNA"/>
</dbReference>
<dbReference type="Proteomes" id="UP000324222">
    <property type="component" value="Unassembled WGS sequence"/>
</dbReference>
<organism evidence="2 3">
    <name type="scientific">Portunus trituberculatus</name>
    <name type="common">Swimming crab</name>
    <name type="synonym">Neptunus trituberculatus</name>
    <dbReference type="NCBI Taxonomy" id="210409"/>
    <lineage>
        <taxon>Eukaryota</taxon>
        <taxon>Metazoa</taxon>
        <taxon>Ecdysozoa</taxon>
        <taxon>Arthropoda</taxon>
        <taxon>Crustacea</taxon>
        <taxon>Multicrustacea</taxon>
        <taxon>Malacostraca</taxon>
        <taxon>Eumalacostraca</taxon>
        <taxon>Eucarida</taxon>
        <taxon>Decapoda</taxon>
        <taxon>Pleocyemata</taxon>
        <taxon>Brachyura</taxon>
        <taxon>Eubrachyura</taxon>
        <taxon>Portunoidea</taxon>
        <taxon>Portunidae</taxon>
        <taxon>Portuninae</taxon>
        <taxon>Portunus</taxon>
    </lineage>
</organism>
<name>A0A5B7FRQ8_PORTR</name>
<accession>A0A5B7FRQ8</accession>
<feature type="compositionally biased region" description="Basic and acidic residues" evidence="1">
    <location>
        <begin position="57"/>
        <end position="68"/>
    </location>
</feature>
<proteinExistence type="predicted"/>
<evidence type="ECO:0000313" key="2">
    <source>
        <dbReference type="EMBL" id="MPC50460.1"/>
    </source>
</evidence>
<sequence length="68" mass="7295">MHRWKGGRDSGKTVRKKGSTVTTISKERAQLLASLFAGKMKVGNPQQLPPQSTVPAVRKDCHHGGGDA</sequence>
<feature type="region of interest" description="Disordered" evidence="1">
    <location>
        <begin position="43"/>
        <end position="68"/>
    </location>
</feature>
<protein>
    <submittedName>
        <fullName evidence="2">Uncharacterized protein</fullName>
    </submittedName>
</protein>
<feature type="compositionally biased region" description="Basic and acidic residues" evidence="1">
    <location>
        <begin position="1"/>
        <end position="12"/>
    </location>
</feature>
<evidence type="ECO:0000256" key="1">
    <source>
        <dbReference type="SAM" id="MobiDB-lite"/>
    </source>
</evidence>
<gene>
    <name evidence="2" type="ORF">E2C01_044289</name>
</gene>
<evidence type="ECO:0000313" key="3">
    <source>
        <dbReference type="Proteomes" id="UP000324222"/>
    </source>
</evidence>
<comment type="caution">
    <text evidence="2">The sequence shown here is derived from an EMBL/GenBank/DDBJ whole genome shotgun (WGS) entry which is preliminary data.</text>
</comment>
<feature type="region of interest" description="Disordered" evidence="1">
    <location>
        <begin position="1"/>
        <end position="22"/>
    </location>
</feature>
<keyword evidence="3" id="KW-1185">Reference proteome</keyword>
<feature type="compositionally biased region" description="Polar residues" evidence="1">
    <location>
        <begin position="44"/>
        <end position="54"/>
    </location>
</feature>